<dbReference type="GO" id="GO:0008168">
    <property type="term" value="F:methyltransferase activity"/>
    <property type="evidence" value="ECO:0007669"/>
    <property type="project" value="UniProtKB-KW"/>
</dbReference>
<comment type="caution">
    <text evidence="4">The sequence shown here is derived from an EMBL/GenBank/DDBJ whole genome shotgun (WGS) entry which is preliminary data.</text>
</comment>
<dbReference type="SUPFAM" id="SSF55729">
    <property type="entry name" value="Acyl-CoA N-acyltransferases (Nat)"/>
    <property type="match status" value="1"/>
</dbReference>
<dbReference type="PROSITE" id="PS51186">
    <property type="entry name" value="GNAT"/>
    <property type="match status" value="1"/>
</dbReference>
<gene>
    <name evidence="4" type="ORF">DV20_30860</name>
</gene>
<reference evidence="4 5" key="1">
    <citation type="submission" date="2014-05" db="EMBL/GenBank/DDBJ databases">
        <title>Draft genome sequence of Amycolatopsis rifamycinica DSM 46095.</title>
        <authorList>
            <person name="Lal R."/>
            <person name="Saxena A."/>
            <person name="Kumari R."/>
            <person name="Mukherjee U."/>
            <person name="Singh P."/>
            <person name="Sangwan N."/>
            <person name="Mahato N.K."/>
        </authorList>
    </citation>
    <scope>NUCLEOTIDE SEQUENCE [LARGE SCALE GENOMIC DNA]</scope>
    <source>
        <strain evidence="4 5">DSM 46095</strain>
    </source>
</reference>
<feature type="domain" description="N-acetyltransferase" evidence="3">
    <location>
        <begin position="1"/>
        <end position="153"/>
    </location>
</feature>
<organism evidence="4 5">
    <name type="scientific">Amycolatopsis rifamycinica</name>
    <dbReference type="NCBI Taxonomy" id="287986"/>
    <lineage>
        <taxon>Bacteria</taxon>
        <taxon>Bacillati</taxon>
        <taxon>Actinomycetota</taxon>
        <taxon>Actinomycetes</taxon>
        <taxon>Pseudonocardiales</taxon>
        <taxon>Pseudonocardiaceae</taxon>
        <taxon>Amycolatopsis</taxon>
    </lineage>
</organism>
<keyword evidence="5" id="KW-1185">Reference proteome</keyword>
<dbReference type="OrthoDB" id="4322031at2"/>
<evidence type="ECO:0000313" key="5">
    <source>
        <dbReference type="Proteomes" id="UP000027345"/>
    </source>
</evidence>
<dbReference type="PANTHER" id="PTHR43800">
    <property type="entry name" value="PEPTIDYL-LYSINE N-ACETYLTRANSFERASE YJAB"/>
    <property type="match status" value="1"/>
</dbReference>
<evidence type="ECO:0000259" key="3">
    <source>
        <dbReference type="PROSITE" id="PS51186"/>
    </source>
</evidence>
<dbReference type="InterPro" id="IPR016181">
    <property type="entry name" value="Acyl_CoA_acyltransferase"/>
</dbReference>
<dbReference type="Proteomes" id="UP000027345">
    <property type="component" value="Unassembled WGS sequence"/>
</dbReference>
<evidence type="ECO:0000256" key="1">
    <source>
        <dbReference type="ARBA" id="ARBA00022679"/>
    </source>
</evidence>
<dbReference type="PANTHER" id="PTHR43800:SF1">
    <property type="entry name" value="PEPTIDYL-LYSINE N-ACETYLTRANSFERASE YJAB"/>
    <property type="match status" value="1"/>
</dbReference>
<dbReference type="Gene3D" id="3.40.630.30">
    <property type="match status" value="1"/>
</dbReference>
<dbReference type="EMBL" id="JMQI01000064">
    <property type="protein sequence ID" value="KDN18247.1"/>
    <property type="molecule type" value="Genomic_DNA"/>
</dbReference>
<dbReference type="eggNOG" id="COG0456">
    <property type="taxonomic scope" value="Bacteria"/>
</dbReference>
<sequence length="162" mass="18146">MEPTDARPEDVPELLVLQRCCWVQEAVLNDTLDIPALHETLDEVRDWAKTWSVWVLRQDHRLVGAVRARLDGNRWEIGRLMVAPDLAGRGWGRRLLAHAEAHAPAEARRFALFTGARSARNIALYQRAGYRLTDAPPASGHILGAVYLEKDVTLREKPGPAA</sequence>
<evidence type="ECO:0000313" key="4">
    <source>
        <dbReference type="EMBL" id="KDN18247.1"/>
    </source>
</evidence>
<dbReference type="GO" id="GO:0032259">
    <property type="term" value="P:methylation"/>
    <property type="evidence" value="ECO:0007669"/>
    <property type="project" value="UniProtKB-KW"/>
</dbReference>
<dbReference type="RefSeq" id="WP_043786348.1">
    <property type="nucleotide sequence ID" value="NZ_JMQI01000064.1"/>
</dbReference>
<dbReference type="InterPro" id="IPR000182">
    <property type="entry name" value="GNAT_dom"/>
</dbReference>
<proteinExistence type="predicted"/>
<dbReference type="Pfam" id="PF00583">
    <property type="entry name" value="Acetyltransf_1"/>
    <property type="match status" value="1"/>
</dbReference>
<evidence type="ECO:0000256" key="2">
    <source>
        <dbReference type="ARBA" id="ARBA00023315"/>
    </source>
</evidence>
<dbReference type="AlphaFoldDB" id="A0A066TXF7"/>
<dbReference type="CDD" id="cd04301">
    <property type="entry name" value="NAT_SF"/>
    <property type="match status" value="1"/>
</dbReference>
<keyword evidence="2" id="KW-0012">Acyltransferase</keyword>
<accession>A0A066TXF7</accession>
<protein>
    <submittedName>
        <fullName evidence="4">tRNA (Guanine-N1)-methyltransferase</fullName>
    </submittedName>
</protein>
<dbReference type="GO" id="GO:0016747">
    <property type="term" value="F:acyltransferase activity, transferring groups other than amino-acyl groups"/>
    <property type="evidence" value="ECO:0007669"/>
    <property type="project" value="InterPro"/>
</dbReference>
<keyword evidence="4" id="KW-0489">Methyltransferase</keyword>
<name>A0A066TXF7_9PSEU</name>
<dbReference type="STRING" id="287986.DV20_30860"/>
<keyword evidence="1 4" id="KW-0808">Transferase</keyword>